<protein>
    <submittedName>
        <fullName evidence="2">Flagellar biosynthesis protein</fullName>
    </submittedName>
</protein>
<gene>
    <name evidence="2" type="ORF">DFR58_102114</name>
</gene>
<dbReference type="GO" id="GO:0005886">
    <property type="term" value="C:plasma membrane"/>
    <property type="evidence" value="ECO:0007669"/>
    <property type="project" value="TreeGrafter"/>
</dbReference>
<keyword evidence="2" id="KW-0969">Cilium</keyword>
<reference evidence="2 3" key="1">
    <citation type="submission" date="2018-07" db="EMBL/GenBank/DDBJ databases">
        <title>Genomic Encyclopedia of Type Strains, Phase IV (KMG-IV): sequencing the most valuable type-strain genomes for metagenomic binning, comparative biology and taxonomic classification.</title>
        <authorList>
            <person name="Goeker M."/>
        </authorList>
    </citation>
    <scope>NUCLEOTIDE SEQUENCE [LARGE SCALE GENOMIC DNA]</scope>
    <source>
        <strain evidence="2 3">DSM 27016</strain>
    </source>
</reference>
<dbReference type="InterPro" id="IPR029025">
    <property type="entry name" value="T3SS_substrate_exporter_C"/>
</dbReference>
<dbReference type="AlphaFoldDB" id="A0A369BFK1"/>
<sequence>MHRGVRMSTEKMSRDKAKRPKQVAALKYVPEEDQSPRIVALGSGEIAERILEKAKENNVPVYENAGLAETLNTLSLGDEIPAELYEVIAEILVFVSTIDRGYGDKYGKYK</sequence>
<evidence type="ECO:0000313" key="3">
    <source>
        <dbReference type="Proteomes" id="UP000253034"/>
    </source>
</evidence>
<dbReference type="InterPro" id="IPR006135">
    <property type="entry name" value="T3SS_substrate_exporter"/>
</dbReference>
<organism evidence="2 3">
    <name type="scientific">Anaerobacterium chartisolvens</name>
    <dbReference type="NCBI Taxonomy" id="1297424"/>
    <lineage>
        <taxon>Bacteria</taxon>
        <taxon>Bacillati</taxon>
        <taxon>Bacillota</taxon>
        <taxon>Clostridia</taxon>
        <taxon>Eubacteriales</taxon>
        <taxon>Oscillospiraceae</taxon>
        <taxon>Anaerobacterium</taxon>
    </lineage>
</organism>
<dbReference type="PANTHER" id="PTHR30531">
    <property type="entry name" value="FLAGELLAR BIOSYNTHETIC PROTEIN FLHB"/>
    <property type="match status" value="1"/>
</dbReference>
<proteinExistence type="predicted"/>
<accession>A0A369BFK1</accession>
<keyword evidence="2" id="KW-0966">Cell projection</keyword>
<keyword evidence="2" id="KW-0282">Flagellum</keyword>
<comment type="caution">
    <text evidence="2">The sequence shown here is derived from an EMBL/GenBank/DDBJ whole genome shotgun (WGS) entry which is preliminary data.</text>
</comment>
<dbReference type="SUPFAM" id="SSF160544">
    <property type="entry name" value="EscU C-terminal domain-like"/>
    <property type="match status" value="1"/>
</dbReference>
<dbReference type="Gene3D" id="3.40.1690.10">
    <property type="entry name" value="secretion proteins EscU"/>
    <property type="match status" value="1"/>
</dbReference>
<evidence type="ECO:0000256" key="1">
    <source>
        <dbReference type="SAM" id="MobiDB-lite"/>
    </source>
</evidence>
<keyword evidence="3" id="KW-1185">Reference proteome</keyword>
<evidence type="ECO:0000313" key="2">
    <source>
        <dbReference type="EMBL" id="RCX20045.1"/>
    </source>
</evidence>
<dbReference type="PANTHER" id="PTHR30531:SF12">
    <property type="entry name" value="FLAGELLAR BIOSYNTHETIC PROTEIN FLHB"/>
    <property type="match status" value="1"/>
</dbReference>
<dbReference type="EMBL" id="QPJT01000002">
    <property type="protein sequence ID" value="RCX20045.1"/>
    <property type="molecule type" value="Genomic_DNA"/>
</dbReference>
<dbReference type="GO" id="GO:0009306">
    <property type="term" value="P:protein secretion"/>
    <property type="evidence" value="ECO:0007669"/>
    <property type="project" value="InterPro"/>
</dbReference>
<dbReference type="Pfam" id="PF01312">
    <property type="entry name" value="Bac_export_2"/>
    <property type="match status" value="1"/>
</dbReference>
<dbReference type="Proteomes" id="UP000253034">
    <property type="component" value="Unassembled WGS sequence"/>
</dbReference>
<feature type="region of interest" description="Disordered" evidence="1">
    <location>
        <begin position="1"/>
        <end position="20"/>
    </location>
</feature>
<name>A0A369BFK1_9FIRM</name>